<dbReference type="EC" id="2.4.-.-" evidence="3"/>
<keyword evidence="3" id="KW-0808">Transferase</keyword>
<dbReference type="Proteomes" id="UP001589734">
    <property type="component" value="Unassembled WGS sequence"/>
</dbReference>
<keyword evidence="3" id="KW-0328">Glycosyltransferase</keyword>
<dbReference type="Pfam" id="PF00534">
    <property type="entry name" value="Glycos_transf_1"/>
    <property type="match status" value="1"/>
</dbReference>
<dbReference type="InterPro" id="IPR028098">
    <property type="entry name" value="Glyco_trans_4-like_N"/>
</dbReference>
<dbReference type="RefSeq" id="WP_379683451.1">
    <property type="nucleotide sequence ID" value="NZ_JBHLYW010000003.1"/>
</dbReference>
<evidence type="ECO:0000313" key="4">
    <source>
        <dbReference type="Proteomes" id="UP001589734"/>
    </source>
</evidence>
<dbReference type="Pfam" id="PF13439">
    <property type="entry name" value="Glyco_transf_4"/>
    <property type="match status" value="1"/>
</dbReference>
<feature type="domain" description="Glycosyl transferase family 1" evidence="1">
    <location>
        <begin position="173"/>
        <end position="333"/>
    </location>
</feature>
<dbReference type="Gene3D" id="3.40.50.2000">
    <property type="entry name" value="Glycogen Phosphorylase B"/>
    <property type="match status" value="2"/>
</dbReference>
<name>A0ABV6BK86_9FLAO</name>
<dbReference type="SUPFAM" id="SSF53756">
    <property type="entry name" value="UDP-Glycosyltransferase/glycogen phosphorylase"/>
    <property type="match status" value="1"/>
</dbReference>
<dbReference type="PANTHER" id="PTHR12526">
    <property type="entry name" value="GLYCOSYLTRANSFERASE"/>
    <property type="match status" value="1"/>
</dbReference>
<protein>
    <submittedName>
        <fullName evidence="3">Glycosyltransferase</fullName>
        <ecNumber evidence="3">2.4.-.-</ecNumber>
    </submittedName>
</protein>
<dbReference type="PANTHER" id="PTHR12526:SF630">
    <property type="entry name" value="GLYCOSYLTRANSFERASE"/>
    <property type="match status" value="1"/>
</dbReference>
<evidence type="ECO:0000259" key="2">
    <source>
        <dbReference type="Pfam" id="PF13439"/>
    </source>
</evidence>
<dbReference type="InterPro" id="IPR001296">
    <property type="entry name" value="Glyco_trans_1"/>
</dbReference>
<comment type="caution">
    <text evidence="3">The sequence shown here is derived from an EMBL/GenBank/DDBJ whole genome shotgun (WGS) entry which is preliminary data.</text>
</comment>
<proteinExistence type="predicted"/>
<dbReference type="EMBL" id="JBHLYW010000003">
    <property type="protein sequence ID" value="MFC0075848.1"/>
    <property type="molecule type" value="Genomic_DNA"/>
</dbReference>
<dbReference type="GO" id="GO:0016757">
    <property type="term" value="F:glycosyltransferase activity"/>
    <property type="evidence" value="ECO:0007669"/>
    <property type="project" value="UniProtKB-KW"/>
</dbReference>
<evidence type="ECO:0000313" key="3">
    <source>
        <dbReference type="EMBL" id="MFC0075848.1"/>
    </source>
</evidence>
<evidence type="ECO:0000259" key="1">
    <source>
        <dbReference type="Pfam" id="PF00534"/>
    </source>
</evidence>
<sequence>MRVAQVIDSLEAGGAERMAVNYANSLSRKIDFSGLISTRKEGVLKEQLYKEVPYFFLERNKTIDILAIFRLRKYLKTNQIDILHTHGSSFFIAVFVKLTMPAIKIVWHDHYGTRIKETKQQNKVLISLSIFFSSIFVVNPKLEEWSRKHMKCSRVTFIPNFANVDIREQTTKLKGDEGKRIVFLANLKNPKNHILILKTFRDLKLNDLGWSLHLIGKNYSDDYSNTIKSFINTNSLEHSVYLYGVRNDIGYILSQASIGVLSSTEEGFPVALLEYGEKGLAVVSTNAGYCSKIIEHGFNGLLFDPLSDSQVKLQLSALINNESYRKGLGKKLKETILKNYAEDIVINKIISEYQKIKK</sequence>
<organism evidence="3 4">
    <name type="scientific">Flavobacterium procerum</name>
    <dbReference type="NCBI Taxonomy" id="1455569"/>
    <lineage>
        <taxon>Bacteria</taxon>
        <taxon>Pseudomonadati</taxon>
        <taxon>Bacteroidota</taxon>
        <taxon>Flavobacteriia</taxon>
        <taxon>Flavobacteriales</taxon>
        <taxon>Flavobacteriaceae</taxon>
        <taxon>Flavobacterium</taxon>
    </lineage>
</organism>
<reference evidence="3 4" key="1">
    <citation type="submission" date="2024-09" db="EMBL/GenBank/DDBJ databases">
        <authorList>
            <person name="Sun Q."/>
            <person name="Mori K."/>
        </authorList>
    </citation>
    <scope>NUCLEOTIDE SEQUENCE [LARGE SCALE GENOMIC DNA]</scope>
    <source>
        <strain evidence="3 4">CGMCC 1.12926</strain>
    </source>
</reference>
<keyword evidence="4" id="KW-1185">Reference proteome</keyword>
<dbReference type="CDD" id="cd03811">
    <property type="entry name" value="GT4_GT28_WabH-like"/>
    <property type="match status" value="1"/>
</dbReference>
<accession>A0ABV6BK86</accession>
<feature type="domain" description="Glycosyltransferase subfamily 4-like N-terminal" evidence="2">
    <location>
        <begin position="13"/>
        <end position="165"/>
    </location>
</feature>
<gene>
    <name evidence="3" type="ORF">ACFFLS_02255</name>
</gene>